<keyword evidence="5" id="KW-0472">Membrane</keyword>
<keyword evidence="11" id="KW-1185">Reference proteome</keyword>
<dbReference type="GO" id="GO:0098552">
    <property type="term" value="C:side of membrane"/>
    <property type="evidence" value="ECO:0007669"/>
    <property type="project" value="UniProtKB-KW"/>
</dbReference>
<evidence type="ECO:0000256" key="6">
    <source>
        <dbReference type="ARBA" id="ARBA00023180"/>
    </source>
</evidence>
<organism evidence="10 11">
    <name type="scientific">Oleoguttula mirabilis</name>
    <dbReference type="NCBI Taxonomy" id="1507867"/>
    <lineage>
        <taxon>Eukaryota</taxon>
        <taxon>Fungi</taxon>
        <taxon>Dikarya</taxon>
        <taxon>Ascomycota</taxon>
        <taxon>Pezizomycotina</taxon>
        <taxon>Dothideomycetes</taxon>
        <taxon>Dothideomycetidae</taxon>
        <taxon>Mycosphaerellales</taxon>
        <taxon>Teratosphaeriaceae</taxon>
        <taxon>Oleoguttula</taxon>
    </lineage>
</organism>
<keyword evidence="2" id="KW-1003">Cell membrane</keyword>
<dbReference type="AlphaFoldDB" id="A0AAV9JGS8"/>
<keyword evidence="6" id="KW-0325">Glycoprotein</keyword>
<evidence type="ECO:0000259" key="9">
    <source>
        <dbReference type="Pfam" id="PF20238"/>
    </source>
</evidence>
<evidence type="ECO:0000313" key="11">
    <source>
        <dbReference type="Proteomes" id="UP001324427"/>
    </source>
</evidence>
<dbReference type="GO" id="GO:0005886">
    <property type="term" value="C:plasma membrane"/>
    <property type="evidence" value="ECO:0007669"/>
    <property type="project" value="UniProtKB-SubCell"/>
</dbReference>
<evidence type="ECO:0000313" key="10">
    <source>
        <dbReference type="EMBL" id="KAK4544570.1"/>
    </source>
</evidence>
<reference evidence="10 11" key="1">
    <citation type="submission" date="2021-11" db="EMBL/GenBank/DDBJ databases">
        <title>Black yeast isolated from Biological Soil Crust.</title>
        <authorList>
            <person name="Kurbessoian T."/>
        </authorList>
    </citation>
    <scope>NUCLEOTIDE SEQUENCE [LARGE SCALE GENOMIC DNA]</scope>
    <source>
        <strain evidence="10 11">CCFEE 5522</strain>
    </source>
</reference>
<dbReference type="PANTHER" id="PTHR34992:SF1">
    <property type="entry name" value="COPPER ACQUISITION FACTOR BIM1-LIKE DOMAIN-CONTAINING PROTEIN"/>
    <property type="match status" value="1"/>
</dbReference>
<evidence type="ECO:0000256" key="5">
    <source>
        <dbReference type="ARBA" id="ARBA00023136"/>
    </source>
</evidence>
<evidence type="ECO:0000256" key="8">
    <source>
        <dbReference type="SAM" id="SignalP"/>
    </source>
</evidence>
<evidence type="ECO:0000256" key="4">
    <source>
        <dbReference type="ARBA" id="ARBA00022729"/>
    </source>
</evidence>
<evidence type="ECO:0000256" key="3">
    <source>
        <dbReference type="ARBA" id="ARBA00022622"/>
    </source>
</evidence>
<evidence type="ECO:0000256" key="7">
    <source>
        <dbReference type="ARBA" id="ARBA00023288"/>
    </source>
</evidence>
<dbReference type="CDD" id="cd21176">
    <property type="entry name" value="LPMO_auxiliary-like"/>
    <property type="match status" value="1"/>
</dbReference>
<dbReference type="Pfam" id="PF20238">
    <property type="entry name" value="BIM1-like_dom"/>
    <property type="match status" value="1"/>
</dbReference>
<protein>
    <recommendedName>
        <fullName evidence="9">Copper acquisition factor BIM1-like domain-containing protein</fullName>
    </recommendedName>
</protein>
<keyword evidence="4 8" id="KW-0732">Signal</keyword>
<dbReference type="PANTHER" id="PTHR34992">
    <property type="entry name" value="HYPHAL ANASTAMOSIS-7 PROTEIN"/>
    <property type="match status" value="1"/>
</dbReference>
<proteinExistence type="predicted"/>
<dbReference type="InterPro" id="IPR046530">
    <property type="entry name" value="BIM1-like_dom"/>
</dbReference>
<dbReference type="EMBL" id="JAVFHQ010000024">
    <property type="protein sequence ID" value="KAK4544570.1"/>
    <property type="molecule type" value="Genomic_DNA"/>
</dbReference>
<keyword evidence="3" id="KW-0336">GPI-anchor</keyword>
<accession>A0AAV9JGS8</accession>
<evidence type="ECO:0000256" key="2">
    <source>
        <dbReference type="ARBA" id="ARBA00022475"/>
    </source>
</evidence>
<dbReference type="Proteomes" id="UP001324427">
    <property type="component" value="Unassembled WGS sequence"/>
</dbReference>
<comment type="subcellular location">
    <subcellularLocation>
        <location evidence="1">Cell membrane</location>
        <topology evidence="1">Lipid-anchor</topology>
        <topology evidence="1">GPI-anchor</topology>
    </subcellularLocation>
</comment>
<evidence type="ECO:0000256" key="1">
    <source>
        <dbReference type="ARBA" id="ARBA00004609"/>
    </source>
</evidence>
<dbReference type="InterPro" id="IPR046936">
    <property type="entry name" value="BIM1-like"/>
</dbReference>
<name>A0AAV9JGS8_9PEZI</name>
<feature type="chain" id="PRO_5043967604" description="Copper acquisition factor BIM1-like domain-containing protein" evidence="8">
    <location>
        <begin position="18"/>
        <end position="228"/>
    </location>
</feature>
<sequence length="228" mass="23263">MLPQLLVVLATACVSSAHFILHWPPTAGFDDDLEGDSPCGSAAVIVNSSSPRIQVDRFAIMIQNTHPQGEWMFRATTDTQEPYNWTDITSVVNTTGIGDFCLDSVHAPSDFAGKAGVIQVVDKSVDGLLYQCAPVNFITGSNSTLGGACTNATGFDAVWTSLQDFNGTTDSSTSSATTADSSTMSMVSSAAFGSATGASATSSAAAAMVTGLSSFVGGLGLLAAGLAL</sequence>
<gene>
    <name evidence="10" type="ORF">LTR36_004142</name>
</gene>
<feature type="domain" description="Copper acquisition factor BIM1-like" evidence="9">
    <location>
        <begin position="16"/>
        <end position="154"/>
    </location>
</feature>
<comment type="caution">
    <text evidence="10">The sequence shown here is derived from an EMBL/GenBank/DDBJ whole genome shotgun (WGS) entry which is preliminary data.</text>
</comment>
<feature type="signal peptide" evidence="8">
    <location>
        <begin position="1"/>
        <end position="17"/>
    </location>
</feature>
<keyword evidence="7" id="KW-0449">Lipoprotein</keyword>